<accession>A0A918VNR8</accession>
<evidence type="ECO:0000259" key="1">
    <source>
        <dbReference type="Pfam" id="PF05099"/>
    </source>
</evidence>
<dbReference type="InterPro" id="IPR007791">
    <property type="entry name" value="DjlA_N"/>
</dbReference>
<name>A0A918VNR8_9GAMM</name>
<sequence length="177" mass="19944">MHIIVGVLGLIVTILVLFNRLADAGIDIGWLNPFTWRRRRAWRKKYEGNPVFSLEGPLEVAAMLATSVAKIDGEISSDEKQTLLTLFQSELGRSEKEASDLLMSSIYIFGDGEDAIAKPEKVMNRSLDKFSEEQARSVMFLLNSIKDINQSNLKEKERFVSKVSGEFDKLFNAKAGW</sequence>
<reference evidence="2" key="2">
    <citation type="submission" date="2020-09" db="EMBL/GenBank/DDBJ databases">
        <authorList>
            <person name="Sun Q."/>
            <person name="Kim S."/>
        </authorList>
    </citation>
    <scope>NUCLEOTIDE SEQUENCE</scope>
    <source>
        <strain evidence="2">KCTC 12711</strain>
    </source>
</reference>
<dbReference type="EMBL" id="BMXA01000003">
    <property type="protein sequence ID" value="GHA11112.1"/>
    <property type="molecule type" value="Genomic_DNA"/>
</dbReference>
<feature type="domain" description="Co-chaperone DjlA N-terminal" evidence="1">
    <location>
        <begin position="61"/>
        <end position="139"/>
    </location>
</feature>
<evidence type="ECO:0000313" key="3">
    <source>
        <dbReference type="Proteomes" id="UP000614811"/>
    </source>
</evidence>
<dbReference type="AlphaFoldDB" id="A0A918VNR8"/>
<dbReference type="Pfam" id="PF05099">
    <property type="entry name" value="TerB"/>
    <property type="match status" value="1"/>
</dbReference>
<protein>
    <recommendedName>
        <fullName evidence="1">Co-chaperone DjlA N-terminal domain-containing protein</fullName>
    </recommendedName>
</protein>
<comment type="caution">
    <text evidence="2">The sequence shown here is derived from an EMBL/GenBank/DDBJ whole genome shotgun (WGS) entry which is preliminary data.</text>
</comment>
<dbReference type="RefSeq" id="WP_189400684.1">
    <property type="nucleotide sequence ID" value="NZ_BMXA01000003.1"/>
</dbReference>
<dbReference type="InterPro" id="IPR029024">
    <property type="entry name" value="TerB-like"/>
</dbReference>
<evidence type="ECO:0000313" key="2">
    <source>
        <dbReference type="EMBL" id="GHA11112.1"/>
    </source>
</evidence>
<organism evidence="2 3">
    <name type="scientific">Arenicella chitinivorans</name>
    <dbReference type="NCBI Taxonomy" id="1329800"/>
    <lineage>
        <taxon>Bacteria</taxon>
        <taxon>Pseudomonadati</taxon>
        <taxon>Pseudomonadota</taxon>
        <taxon>Gammaproteobacteria</taxon>
        <taxon>Arenicellales</taxon>
        <taxon>Arenicellaceae</taxon>
        <taxon>Arenicella</taxon>
    </lineage>
</organism>
<dbReference type="SUPFAM" id="SSF158682">
    <property type="entry name" value="TerB-like"/>
    <property type="match status" value="1"/>
</dbReference>
<dbReference type="Proteomes" id="UP000614811">
    <property type="component" value="Unassembled WGS sequence"/>
</dbReference>
<keyword evidence="3" id="KW-1185">Reference proteome</keyword>
<proteinExistence type="predicted"/>
<gene>
    <name evidence="2" type="ORF">GCM10008090_21090</name>
</gene>
<reference evidence="2" key="1">
    <citation type="journal article" date="2014" name="Int. J. Syst. Evol. Microbiol.">
        <title>Complete genome sequence of Corynebacterium casei LMG S-19264T (=DSM 44701T), isolated from a smear-ripened cheese.</title>
        <authorList>
            <consortium name="US DOE Joint Genome Institute (JGI-PGF)"/>
            <person name="Walter F."/>
            <person name="Albersmeier A."/>
            <person name="Kalinowski J."/>
            <person name="Ruckert C."/>
        </authorList>
    </citation>
    <scope>NUCLEOTIDE SEQUENCE</scope>
    <source>
        <strain evidence="2">KCTC 12711</strain>
    </source>
</reference>
<dbReference type="CDD" id="cd07177">
    <property type="entry name" value="terB_like"/>
    <property type="match status" value="1"/>
</dbReference>